<reference evidence="5 6" key="1">
    <citation type="journal article" date="2016" name="Environ. Microbiol.">
        <title>Genomic resolution of a cold subsurface aquifer community provides metabolic insights for novel microbes adapted to high CO concentrations.</title>
        <authorList>
            <person name="Probst A.J."/>
            <person name="Castelle C.J."/>
            <person name="Singh A."/>
            <person name="Brown C.T."/>
            <person name="Anantharaman K."/>
            <person name="Sharon I."/>
            <person name="Hug L.A."/>
            <person name="Burstein D."/>
            <person name="Emerson J.B."/>
            <person name="Thomas B.C."/>
            <person name="Banfield J.F."/>
        </authorList>
    </citation>
    <scope>NUCLEOTIDE SEQUENCE [LARGE SCALE GENOMIC DNA]</scope>
    <source>
        <strain evidence="5">CG2_30_54_11</strain>
    </source>
</reference>
<sequence length="176" mass="19082">MALWVVLGIKILLVLFLGYLCVSLAVVVLSGAPYIPSASSDLTAMLELLGPAAGRRVVDLGSGDGRVVIALARAGFVSEGVEIIPLLVWRSRWKIVRAGLGSKAKIFQKNLWSCDFSAYDIVIVYGLPHLMDKFEAKLRSELKPGALILANKFQLPDWEPAAQKGDVSLYVQEASL</sequence>
<dbReference type="EMBL" id="MNZT01000106">
    <property type="protein sequence ID" value="OIP95671.1"/>
    <property type="molecule type" value="Genomic_DNA"/>
</dbReference>
<evidence type="ECO:0000313" key="6">
    <source>
        <dbReference type="Proteomes" id="UP000183245"/>
    </source>
</evidence>
<evidence type="ECO:0000313" key="5">
    <source>
        <dbReference type="EMBL" id="OIP95671.1"/>
    </source>
</evidence>
<evidence type="ECO:0008006" key="7">
    <source>
        <dbReference type="Google" id="ProtNLM"/>
    </source>
</evidence>
<keyword evidence="1" id="KW-0489">Methyltransferase</keyword>
<gene>
    <name evidence="5" type="ORF">AUK40_05855</name>
</gene>
<keyword evidence="4" id="KW-0812">Transmembrane</keyword>
<evidence type="ECO:0000256" key="4">
    <source>
        <dbReference type="SAM" id="Phobius"/>
    </source>
</evidence>
<keyword evidence="3" id="KW-0949">S-adenosyl-L-methionine</keyword>
<dbReference type="GO" id="GO:0032259">
    <property type="term" value="P:methylation"/>
    <property type="evidence" value="ECO:0007669"/>
    <property type="project" value="UniProtKB-KW"/>
</dbReference>
<evidence type="ECO:0000256" key="2">
    <source>
        <dbReference type="ARBA" id="ARBA00022679"/>
    </source>
</evidence>
<protein>
    <recommendedName>
        <fullName evidence="7">Methyltransferase domain-containing protein</fullName>
    </recommendedName>
</protein>
<dbReference type="InterPro" id="IPR029063">
    <property type="entry name" value="SAM-dependent_MTases_sf"/>
</dbReference>
<evidence type="ECO:0000256" key="1">
    <source>
        <dbReference type="ARBA" id="ARBA00022603"/>
    </source>
</evidence>
<keyword evidence="4" id="KW-0472">Membrane</keyword>
<keyword evidence="4" id="KW-1133">Transmembrane helix</keyword>
<dbReference type="InterPro" id="IPR026170">
    <property type="entry name" value="FAM173A/B"/>
</dbReference>
<comment type="caution">
    <text evidence="5">The sequence shown here is derived from an EMBL/GenBank/DDBJ whole genome shotgun (WGS) entry which is preliminary data.</text>
</comment>
<dbReference type="GO" id="GO:0016279">
    <property type="term" value="F:protein-lysine N-methyltransferase activity"/>
    <property type="evidence" value="ECO:0007669"/>
    <property type="project" value="InterPro"/>
</dbReference>
<name>A0A1J5IR69_9BACT</name>
<dbReference type="PANTHER" id="PTHR13610">
    <property type="entry name" value="METHYLTRANSFERASE DOMAIN-CONTAINING PROTEIN"/>
    <property type="match status" value="1"/>
</dbReference>
<accession>A0A1J5IR69</accession>
<feature type="transmembrane region" description="Helical" evidence="4">
    <location>
        <begin position="12"/>
        <end position="35"/>
    </location>
</feature>
<keyword evidence="2" id="KW-0808">Transferase</keyword>
<feature type="transmembrane region" description="Helical" evidence="4">
    <location>
        <begin position="67"/>
        <end position="89"/>
    </location>
</feature>
<dbReference type="SUPFAM" id="SSF53335">
    <property type="entry name" value="S-adenosyl-L-methionine-dependent methyltransferases"/>
    <property type="match status" value="1"/>
</dbReference>
<proteinExistence type="predicted"/>
<dbReference type="PANTHER" id="PTHR13610:SF9">
    <property type="entry name" value="FI06469P"/>
    <property type="match status" value="1"/>
</dbReference>
<organism evidence="5 6">
    <name type="scientific">Candidatus Wirthbacteria bacterium CG2_30_54_11</name>
    <dbReference type="NCBI Taxonomy" id="1817892"/>
    <lineage>
        <taxon>Bacteria</taxon>
        <taxon>Candidatus Wirthbacteria</taxon>
    </lineage>
</organism>
<evidence type="ECO:0000256" key="3">
    <source>
        <dbReference type="ARBA" id="ARBA00022691"/>
    </source>
</evidence>
<dbReference type="AlphaFoldDB" id="A0A1J5IR69"/>
<dbReference type="CDD" id="cd02440">
    <property type="entry name" value="AdoMet_MTases"/>
    <property type="match status" value="1"/>
</dbReference>
<dbReference type="Gene3D" id="3.40.50.150">
    <property type="entry name" value="Vaccinia Virus protein VP39"/>
    <property type="match status" value="1"/>
</dbReference>
<dbReference type="Proteomes" id="UP000183245">
    <property type="component" value="Unassembled WGS sequence"/>
</dbReference>